<name>A0ACB6ZBA5_THEGA</name>
<reference evidence="1" key="2">
    <citation type="journal article" date="2020" name="Nat. Commun.">
        <title>Large-scale genome sequencing of mycorrhizal fungi provides insights into the early evolution of symbiotic traits.</title>
        <authorList>
            <person name="Miyauchi S."/>
            <person name="Kiss E."/>
            <person name="Kuo A."/>
            <person name="Drula E."/>
            <person name="Kohler A."/>
            <person name="Sanchez-Garcia M."/>
            <person name="Morin E."/>
            <person name="Andreopoulos B."/>
            <person name="Barry K.W."/>
            <person name="Bonito G."/>
            <person name="Buee M."/>
            <person name="Carver A."/>
            <person name="Chen C."/>
            <person name="Cichocki N."/>
            <person name="Clum A."/>
            <person name="Culley D."/>
            <person name="Crous P.W."/>
            <person name="Fauchery L."/>
            <person name="Girlanda M."/>
            <person name="Hayes R.D."/>
            <person name="Keri Z."/>
            <person name="LaButti K."/>
            <person name="Lipzen A."/>
            <person name="Lombard V."/>
            <person name="Magnuson J."/>
            <person name="Maillard F."/>
            <person name="Murat C."/>
            <person name="Nolan M."/>
            <person name="Ohm R.A."/>
            <person name="Pangilinan J."/>
            <person name="Pereira M.F."/>
            <person name="Perotto S."/>
            <person name="Peter M."/>
            <person name="Pfister S."/>
            <person name="Riley R."/>
            <person name="Sitrit Y."/>
            <person name="Stielow J.B."/>
            <person name="Szollosi G."/>
            <person name="Zifcakova L."/>
            <person name="Stursova M."/>
            <person name="Spatafora J.W."/>
            <person name="Tedersoo L."/>
            <person name="Vaario L.M."/>
            <person name="Yamada A."/>
            <person name="Yan M."/>
            <person name="Wang P."/>
            <person name="Xu J."/>
            <person name="Bruns T."/>
            <person name="Baldrian P."/>
            <person name="Vilgalys R."/>
            <person name="Dunand C."/>
            <person name="Henrissat B."/>
            <person name="Grigoriev I.V."/>
            <person name="Hibbett D."/>
            <person name="Nagy L.G."/>
            <person name="Martin F.M."/>
        </authorList>
    </citation>
    <scope>NUCLEOTIDE SEQUENCE</scope>
    <source>
        <strain evidence="1">P2</strain>
    </source>
</reference>
<proteinExistence type="predicted"/>
<sequence>MAQRKQQPTKARSQPQPRKSSSRLLWTLLVAVLSVLLAFFFGPWTKESLDSTANPNEPPRPYHVVDIPGKGKGVIATRDIARGELLYRESPLFIVPSRISVPPAELMGKLLPTLSKSERVALFNLSYVRLPPNLSKDDPNYDAQVALAITQTNGIAAGTRGVGVFPNVSRMNHGCSSAFNAVYSWREKEQKLVVYAIRPIKQGQEILTAYFDTRRPRRERREHLQEHYDFHCTCAVCSLPDDISGISDERLSRMQNMHNELSAWAQGQIEGDEAIELINEIWWVGSLERYWSQRGRLAADAVMVALAHSDAWAAREWADTAMTWYGYELGTDSEHVQEMKDVIESPQTQRSWGTRRRQSVGGPLKKT</sequence>
<reference evidence="1" key="1">
    <citation type="submission" date="2019-10" db="EMBL/GenBank/DDBJ databases">
        <authorList>
            <consortium name="DOE Joint Genome Institute"/>
            <person name="Kuo A."/>
            <person name="Miyauchi S."/>
            <person name="Kiss E."/>
            <person name="Drula E."/>
            <person name="Kohler A."/>
            <person name="Sanchez-Garcia M."/>
            <person name="Andreopoulos B."/>
            <person name="Barry K.W."/>
            <person name="Bonito G."/>
            <person name="Buee M."/>
            <person name="Carver A."/>
            <person name="Chen C."/>
            <person name="Cichocki N."/>
            <person name="Clum A."/>
            <person name="Culley D."/>
            <person name="Crous P.W."/>
            <person name="Fauchery L."/>
            <person name="Girlanda M."/>
            <person name="Hayes R."/>
            <person name="Keri Z."/>
            <person name="Labutti K."/>
            <person name="Lipzen A."/>
            <person name="Lombard V."/>
            <person name="Magnuson J."/>
            <person name="Maillard F."/>
            <person name="Morin E."/>
            <person name="Murat C."/>
            <person name="Nolan M."/>
            <person name="Ohm R."/>
            <person name="Pangilinan J."/>
            <person name="Pereira M."/>
            <person name="Perotto S."/>
            <person name="Peter M."/>
            <person name="Riley R."/>
            <person name="Sitrit Y."/>
            <person name="Stielow B."/>
            <person name="Szollosi G."/>
            <person name="Zifcakova L."/>
            <person name="Stursova M."/>
            <person name="Spatafora J.W."/>
            <person name="Tedersoo L."/>
            <person name="Vaario L.-M."/>
            <person name="Yamada A."/>
            <person name="Yan M."/>
            <person name="Wang P."/>
            <person name="Xu J."/>
            <person name="Bruns T."/>
            <person name="Baldrian P."/>
            <person name="Vilgalys R."/>
            <person name="Henrissat B."/>
            <person name="Grigoriev I.V."/>
            <person name="Hibbett D."/>
            <person name="Nagy L.G."/>
            <person name="Martin F.M."/>
        </authorList>
    </citation>
    <scope>NUCLEOTIDE SEQUENCE</scope>
    <source>
        <strain evidence="1">P2</strain>
    </source>
</reference>
<dbReference type="Proteomes" id="UP000886501">
    <property type="component" value="Unassembled WGS sequence"/>
</dbReference>
<dbReference type="EMBL" id="MU118045">
    <property type="protein sequence ID" value="KAF9646930.1"/>
    <property type="molecule type" value="Genomic_DNA"/>
</dbReference>
<keyword evidence="2" id="KW-1185">Reference proteome</keyword>
<accession>A0ACB6ZBA5</accession>
<organism evidence="1 2">
    <name type="scientific">Thelephora ganbajun</name>
    <name type="common">Ganba fungus</name>
    <dbReference type="NCBI Taxonomy" id="370292"/>
    <lineage>
        <taxon>Eukaryota</taxon>
        <taxon>Fungi</taxon>
        <taxon>Dikarya</taxon>
        <taxon>Basidiomycota</taxon>
        <taxon>Agaricomycotina</taxon>
        <taxon>Agaricomycetes</taxon>
        <taxon>Thelephorales</taxon>
        <taxon>Thelephoraceae</taxon>
        <taxon>Thelephora</taxon>
    </lineage>
</organism>
<evidence type="ECO:0000313" key="2">
    <source>
        <dbReference type="Proteomes" id="UP000886501"/>
    </source>
</evidence>
<evidence type="ECO:0000313" key="1">
    <source>
        <dbReference type="EMBL" id="KAF9646930.1"/>
    </source>
</evidence>
<gene>
    <name evidence="1" type="ORF">BDM02DRAFT_3170893</name>
</gene>
<comment type="caution">
    <text evidence="1">The sequence shown here is derived from an EMBL/GenBank/DDBJ whole genome shotgun (WGS) entry which is preliminary data.</text>
</comment>
<protein>
    <submittedName>
        <fullName evidence="1">SET domain-containing protein</fullName>
    </submittedName>
</protein>